<evidence type="ECO:0000313" key="2">
    <source>
        <dbReference type="EMBL" id="WMV33231.1"/>
    </source>
</evidence>
<dbReference type="InterPro" id="IPR041588">
    <property type="entry name" value="Integrase_H2C2"/>
</dbReference>
<protein>
    <recommendedName>
        <fullName evidence="1">Integrase zinc-binding domain-containing protein</fullName>
    </recommendedName>
</protein>
<name>A0AAF0TUM7_SOLVR</name>
<organism evidence="2 3">
    <name type="scientific">Solanum verrucosum</name>
    <dbReference type="NCBI Taxonomy" id="315347"/>
    <lineage>
        <taxon>Eukaryota</taxon>
        <taxon>Viridiplantae</taxon>
        <taxon>Streptophyta</taxon>
        <taxon>Embryophyta</taxon>
        <taxon>Tracheophyta</taxon>
        <taxon>Spermatophyta</taxon>
        <taxon>Magnoliopsida</taxon>
        <taxon>eudicotyledons</taxon>
        <taxon>Gunneridae</taxon>
        <taxon>Pentapetalae</taxon>
        <taxon>asterids</taxon>
        <taxon>lamiids</taxon>
        <taxon>Solanales</taxon>
        <taxon>Solanaceae</taxon>
        <taxon>Solanoideae</taxon>
        <taxon>Solaneae</taxon>
        <taxon>Solanum</taxon>
    </lineage>
</organism>
<dbReference type="AlphaFoldDB" id="A0AAF0TUM7"/>
<dbReference type="Proteomes" id="UP001234989">
    <property type="component" value="Chromosome 6"/>
</dbReference>
<gene>
    <name evidence="2" type="ORF">MTR67_026616</name>
</gene>
<feature type="non-terminal residue" evidence="2">
    <location>
        <position position="1"/>
    </location>
</feature>
<dbReference type="Pfam" id="PF17921">
    <property type="entry name" value="Integrase_H2C2"/>
    <property type="match status" value="1"/>
</dbReference>
<reference evidence="2" key="1">
    <citation type="submission" date="2023-08" db="EMBL/GenBank/DDBJ databases">
        <title>A de novo genome assembly of Solanum verrucosum Schlechtendal, a Mexican diploid species geographically isolated from the other diploid A-genome species in potato relatives.</title>
        <authorList>
            <person name="Hosaka K."/>
        </authorList>
    </citation>
    <scope>NUCLEOTIDE SEQUENCE</scope>
    <source>
        <tissue evidence="2">Young leaves</tissue>
    </source>
</reference>
<evidence type="ECO:0000259" key="1">
    <source>
        <dbReference type="Pfam" id="PF17921"/>
    </source>
</evidence>
<keyword evidence="3" id="KW-1185">Reference proteome</keyword>
<accession>A0AAF0TUM7</accession>
<feature type="domain" description="Integrase zinc-binding" evidence="1">
    <location>
        <begin position="74"/>
        <end position="114"/>
    </location>
</feature>
<sequence length="117" mass="13532">VSIGSVAHTEDDRKKLVRDVHRLAWLDVKAKQCLDLTLVELKEVVFRKYVEAFSQGGDDVPTYQGCLCVPNVDDLREQILSEAHSSQYSIHPEATKMYHDLREIYWWNGMKMDIVLP</sequence>
<proteinExistence type="predicted"/>
<dbReference type="EMBL" id="CP133617">
    <property type="protein sequence ID" value="WMV33231.1"/>
    <property type="molecule type" value="Genomic_DNA"/>
</dbReference>
<evidence type="ECO:0000313" key="3">
    <source>
        <dbReference type="Proteomes" id="UP001234989"/>
    </source>
</evidence>
<dbReference type="Gene3D" id="1.10.340.70">
    <property type="match status" value="1"/>
</dbReference>